<evidence type="ECO:0000313" key="7">
    <source>
        <dbReference type="EMBL" id="QNN51166.1"/>
    </source>
</evidence>
<dbReference type="PANTHER" id="PTHR32183">
    <property type="match status" value="1"/>
</dbReference>
<reference evidence="7 8" key="1">
    <citation type="submission" date="2020-08" db="EMBL/GenBank/DDBJ databases">
        <title>Genome sequence of Nocardioides mesophilus KACC 16243T.</title>
        <authorList>
            <person name="Hyun D.-W."/>
            <person name="Bae J.-W."/>
        </authorList>
    </citation>
    <scope>NUCLEOTIDE SEQUENCE [LARGE SCALE GENOMIC DNA]</scope>
    <source>
        <strain evidence="7 8">KACC 16243</strain>
    </source>
</reference>
<dbReference type="PROSITE" id="PS51585">
    <property type="entry name" value="SAM_MT_TPMT"/>
    <property type="match status" value="1"/>
</dbReference>
<evidence type="ECO:0000256" key="2">
    <source>
        <dbReference type="ARBA" id="ARBA00022603"/>
    </source>
</evidence>
<gene>
    <name evidence="7" type="ORF">H9L09_10905</name>
</gene>
<sequence length="227" mass="24633">MTSEPSDMFEAMYAGAEAGGDRPPWDHGGPRPQLVEWAKARNLAGGGREALVVGCGYGADAEFLVLLGFRTTGFDFAPTAIAGARRRYPASEVNYLVSDVMDLPREWQGNFDLVVESLTVQSMPPEQHSAAARNIAALVAPEGTLLVLATTREEHSAVTGPPWPLTRAEVEEFSNGDLVIDRLEQIENGAWWRAELSRPRDHYARRRGEATSARDVSASSPALGATR</sequence>
<dbReference type="Pfam" id="PF13649">
    <property type="entry name" value="Methyltransf_25"/>
    <property type="match status" value="1"/>
</dbReference>
<dbReference type="Proteomes" id="UP000515947">
    <property type="component" value="Chromosome"/>
</dbReference>
<dbReference type="InterPro" id="IPR029063">
    <property type="entry name" value="SAM-dependent_MTases_sf"/>
</dbReference>
<keyword evidence="1" id="KW-0597">Phosphoprotein</keyword>
<organism evidence="7 8">
    <name type="scientific">Nocardioides mesophilus</name>
    <dbReference type="NCBI Taxonomy" id="433659"/>
    <lineage>
        <taxon>Bacteria</taxon>
        <taxon>Bacillati</taxon>
        <taxon>Actinomycetota</taxon>
        <taxon>Actinomycetes</taxon>
        <taxon>Propionibacteriales</taxon>
        <taxon>Nocardioidaceae</taxon>
        <taxon>Nocardioides</taxon>
    </lineage>
</organism>
<dbReference type="RefSeq" id="WP_187577007.1">
    <property type="nucleotide sequence ID" value="NZ_CP060713.1"/>
</dbReference>
<keyword evidence="8" id="KW-1185">Reference proteome</keyword>
<dbReference type="KEGG" id="nmes:H9L09_10905"/>
<feature type="region of interest" description="Disordered" evidence="5">
    <location>
        <begin position="202"/>
        <end position="227"/>
    </location>
</feature>
<evidence type="ECO:0000256" key="4">
    <source>
        <dbReference type="ARBA" id="ARBA00022691"/>
    </source>
</evidence>
<evidence type="ECO:0000256" key="1">
    <source>
        <dbReference type="ARBA" id="ARBA00022553"/>
    </source>
</evidence>
<dbReference type="InterPro" id="IPR041698">
    <property type="entry name" value="Methyltransf_25"/>
</dbReference>
<dbReference type="GO" id="GO:0032259">
    <property type="term" value="P:methylation"/>
    <property type="evidence" value="ECO:0007669"/>
    <property type="project" value="UniProtKB-KW"/>
</dbReference>
<dbReference type="InterPro" id="IPR008854">
    <property type="entry name" value="TPMT"/>
</dbReference>
<dbReference type="Gene3D" id="3.40.50.150">
    <property type="entry name" value="Vaccinia Virus protein VP39"/>
    <property type="match status" value="1"/>
</dbReference>
<dbReference type="GO" id="GO:0008757">
    <property type="term" value="F:S-adenosylmethionine-dependent methyltransferase activity"/>
    <property type="evidence" value="ECO:0007669"/>
    <property type="project" value="InterPro"/>
</dbReference>
<dbReference type="PANTHER" id="PTHR32183:SF6">
    <property type="entry name" value="CYSTEINE SULFINATE DESULFINASE_CYSTEINE DESULFURASE AND RELATED ENZYMES"/>
    <property type="match status" value="1"/>
</dbReference>
<name>A0A7G9R6E1_9ACTN</name>
<evidence type="ECO:0000313" key="8">
    <source>
        <dbReference type="Proteomes" id="UP000515947"/>
    </source>
</evidence>
<protein>
    <submittedName>
        <fullName evidence="7">Class I SAM-dependent methyltransferase</fullName>
    </submittedName>
</protein>
<dbReference type="EMBL" id="CP060713">
    <property type="protein sequence ID" value="QNN51166.1"/>
    <property type="molecule type" value="Genomic_DNA"/>
</dbReference>
<dbReference type="CDD" id="cd02440">
    <property type="entry name" value="AdoMet_MTases"/>
    <property type="match status" value="1"/>
</dbReference>
<keyword evidence="2 7" id="KW-0489">Methyltransferase</keyword>
<keyword evidence="4" id="KW-0949">S-adenosyl-L-methionine</keyword>
<dbReference type="SUPFAM" id="SSF53335">
    <property type="entry name" value="S-adenosyl-L-methionine-dependent methyltransferases"/>
    <property type="match status" value="1"/>
</dbReference>
<proteinExistence type="predicted"/>
<feature type="domain" description="Methyltransferase" evidence="6">
    <location>
        <begin position="51"/>
        <end position="143"/>
    </location>
</feature>
<evidence type="ECO:0000256" key="3">
    <source>
        <dbReference type="ARBA" id="ARBA00022679"/>
    </source>
</evidence>
<keyword evidence="3 7" id="KW-0808">Transferase</keyword>
<dbReference type="AlphaFoldDB" id="A0A7G9R6E1"/>
<accession>A0A7G9R6E1</accession>
<evidence type="ECO:0000256" key="5">
    <source>
        <dbReference type="SAM" id="MobiDB-lite"/>
    </source>
</evidence>
<evidence type="ECO:0000259" key="6">
    <source>
        <dbReference type="Pfam" id="PF13649"/>
    </source>
</evidence>